<organism evidence="3 4">
    <name type="scientific">Luteolibacter yonseiensis</name>
    <dbReference type="NCBI Taxonomy" id="1144680"/>
    <lineage>
        <taxon>Bacteria</taxon>
        <taxon>Pseudomonadati</taxon>
        <taxon>Verrucomicrobiota</taxon>
        <taxon>Verrucomicrobiia</taxon>
        <taxon>Verrucomicrobiales</taxon>
        <taxon>Verrucomicrobiaceae</taxon>
        <taxon>Luteolibacter</taxon>
    </lineage>
</organism>
<keyword evidence="4" id="KW-1185">Reference proteome</keyword>
<evidence type="ECO:0000313" key="3">
    <source>
        <dbReference type="EMBL" id="MBK1815310.1"/>
    </source>
</evidence>
<keyword evidence="2" id="KW-0472">Membrane</keyword>
<comment type="caution">
    <text evidence="3">The sequence shown here is derived from an EMBL/GenBank/DDBJ whole genome shotgun (WGS) entry which is preliminary data.</text>
</comment>
<dbReference type="EMBL" id="JAENIK010000008">
    <property type="protein sequence ID" value="MBK1815310.1"/>
    <property type="molecule type" value="Genomic_DNA"/>
</dbReference>
<dbReference type="Proteomes" id="UP000600139">
    <property type="component" value="Unassembled WGS sequence"/>
</dbReference>
<accession>A0A934R4H2</accession>
<protein>
    <submittedName>
        <fullName evidence="3">Uncharacterized protein</fullName>
    </submittedName>
</protein>
<evidence type="ECO:0000313" key="4">
    <source>
        <dbReference type="Proteomes" id="UP000600139"/>
    </source>
</evidence>
<feature type="compositionally biased region" description="Low complexity" evidence="1">
    <location>
        <begin position="27"/>
        <end position="36"/>
    </location>
</feature>
<feature type="transmembrane region" description="Helical" evidence="2">
    <location>
        <begin position="135"/>
        <end position="154"/>
    </location>
</feature>
<feature type="region of interest" description="Disordered" evidence="1">
    <location>
        <begin position="1"/>
        <end position="50"/>
    </location>
</feature>
<reference evidence="3" key="1">
    <citation type="submission" date="2021-01" db="EMBL/GenBank/DDBJ databases">
        <title>Modified the classification status of verrucomicrobia.</title>
        <authorList>
            <person name="Feng X."/>
        </authorList>
    </citation>
    <scope>NUCLEOTIDE SEQUENCE</scope>
    <source>
        <strain evidence="3">JCM 18052</strain>
    </source>
</reference>
<dbReference type="RefSeq" id="WP_200350275.1">
    <property type="nucleotide sequence ID" value="NZ_BAABHZ010000012.1"/>
</dbReference>
<evidence type="ECO:0000256" key="1">
    <source>
        <dbReference type="SAM" id="MobiDB-lite"/>
    </source>
</evidence>
<name>A0A934R4H2_9BACT</name>
<keyword evidence="2" id="KW-0812">Transmembrane</keyword>
<proteinExistence type="predicted"/>
<evidence type="ECO:0000256" key="2">
    <source>
        <dbReference type="SAM" id="Phobius"/>
    </source>
</evidence>
<gene>
    <name evidence="3" type="ORF">JIN84_06780</name>
</gene>
<sequence length="403" mass="44167">MNPSLSDPNNHAPELAPGDDWGDDEAAASTRPATAAVLPPRRTSGERPVAVVEPAREIGLRIDSQLTRGDASDAPRRLEVQEISGNVVRLQQSAAAPPKVERQLKFHERPVREAAGHTHGEAAAWGGSKRHSTRWLLASGAAVVAVVVGGLLLLPSINAPNQGRDRKSAASHLAAEEEVEGIAAMNALIARQPEAMRLFRSYATAGRWADVVMLMREDQAKDGSLKAHWKPLGVSKEWWPAADCSWSADKLGRDYYGMLEGELPDHTRFTAYFTRSGNNLMLDWKATTGFGTATFEQLKNGQGDPQEIRGKISPAEFYTATWPETEYQSYRFLAPDGVASIWCYARRDEPANARIAPLFNQGEIVQESKDSLPFTLRLQRGPGDASPNQWAIGEVLFQGWVKP</sequence>
<keyword evidence="2" id="KW-1133">Transmembrane helix</keyword>
<dbReference type="AlphaFoldDB" id="A0A934R4H2"/>